<accession>A0ABP0DFY3</accession>
<feature type="compositionally biased region" description="Basic residues" evidence="1">
    <location>
        <begin position="315"/>
        <end position="326"/>
    </location>
</feature>
<dbReference type="PANTHER" id="PTHR42106">
    <property type="entry name" value="CHROMOSOME 10, WHOLE GENOME SHOTGUN SEQUENCE"/>
    <property type="match status" value="1"/>
</dbReference>
<dbReference type="PANTHER" id="PTHR42106:SF1">
    <property type="match status" value="1"/>
</dbReference>
<feature type="region of interest" description="Disordered" evidence="1">
    <location>
        <begin position="25"/>
        <end position="152"/>
    </location>
</feature>
<keyword evidence="3" id="KW-1185">Reference proteome</keyword>
<sequence>MDCDDAALIDADNTGQLCSDFASAFTQEGRVPSSPTTKQRSLSDGGKGTPGRNPISPSQLHIGLSAPSASRDDSLIGTSGTYALPATPGRSTLFWNRGTAFPPPTDDMQLSQHQQPNEHEIQPPTAPFTASSGTLQQGLNQNQTGAMSKPAPLLPKLYPSQVYASPTNIVPRHLRGLGPARPATGLLPSSLAGQSSPDLSPIGDVQGSINIPGQRAGEHSGFPESSTSLWSMMGRNQDRAYPSSSLGSVNIAACSDSSSSSDEVEDMDEDIDEPFITTPQVGKTSNSHIVGPQTTMPWLPSSPTMNDLLSFTQRQRPRKQPKRKVRGLLGPRCTDSPYLQQQLPPRRDSISWAANQLHISGSESGDSLEAQLDSGDILGPQRGVVRRAVTRRGSLLVSH</sequence>
<reference evidence="2 3" key="1">
    <citation type="submission" date="2024-01" db="EMBL/GenBank/DDBJ databases">
        <authorList>
            <person name="Allen C."/>
            <person name="Tagirdzhanova G."/>
        </authorList>
    </citation>
    <scope>NUCLEOTIDE SEQUENCE [LARGE SCALE GENOMIC DNA]</scope>
    <source>
        <strain evidence="2 3">CBS 119000</strain>
    </source>
</reference>
<feature type="compositionally biased region" description="Polar residues" evidence="1">
    <location>
        <begin position="33"/>
        <end position="42"/>
    </location>
</feature>
<name>A0ABP0DFY3_9PEZI</name>
<dbReference type="Proteomes" id="UP001642502">
    <property type="component" value="Unassembled WGS sequence"/>
</dbReference>
<protein>
    <submittedName>
        <fullName evidence="2">Uncharacterized protein</fullName>
    </submittedName>
</protein>
<feature type="region of interest" description="Disordered" evidence="1">
    <location>
        <begin position="314"/>
        <end position="342"/>
    </location>
</feature>
<feature type="region of interest" description="Disordered" evidence="1">
    <location>
        <begin position="185"/>
        <end position="206"/>
    </location>
</feature>
<organism evidence="2 3">
    <name type="scientific">Sporothrix epigloea</name>
    <dbReference type="NCBI Taxonomy" id="1892477"/>
    <lineage>
        <taxon>Eukaryota</taxon>
        <taxon>Fungi</taxon>
        <taxon>Dikarya</taxon>
        <taxon>Ascomycota</taxon>
        <taxon>Pezizomycotina</taxon>
        <taxon>Sordariomycetes</taxon>
        <taxon>Sordariomycetidae</taxon>
        <taxon>Ophiostomatales</taxon>
        <taxon>Ophiostomataceae</taxon>
        <taxon>Sporothrix</taxon>
    </lineage>
</organism>
<feature type="compositionally biased region" description="Polar residues" evidence="1">
    <location>
        <begin position="128"/>
        <end position="146"/>
    </location>
</feature>
<evidence type="ECO:0000256" key="1">
    <source>
        <dbReference type="SAM" id="MobiDB-lite"/>
    </source>
</evidence>
<dbReference type="EMBL" id="CAWUON010000024">
    <property type="protein sequence ID" value="CAK7267067.1"/>
    <property type="molecule type" value="Genomic_DNA"/>
</dbReference>
<comment type="caution">
    <text evidence="2">The sequence shown here is derived from an EMBL/GenBank/DDBJ whole genome shotgun (WGS) entry which is preliminary data.</text>
</comment>
<proteinExistence type="predicted"/>
<gene>
    <name evidence="2" type="ORF">SEPCBS119000_002349</name>
</gene>
<evidence type="ECO:0000313" key="3">
    <source>
        <dbReference type="Proteomes" id="UP001642502"/>
    </source>
</evidence>
<evidence type="ECO:0000313" key="2">
    <source>
        <dbReference type="EMBL" id="CAK7267067.1"/>
    </source>
</evidence>